<dbReference type="PROSITE" id="PS51257">
    <property type="entry name" value="PROKAR_LIPOPROTEIN"/>
    <property type="match status" value="1"/>
</dbReference>
<reference evidence="8 9" key="1">
    <citation type="submission" date="2018-01" db="EMBL/GenBank/DDBJ databases">
        <title>Bacillales members from the olive rhizosphere are effective biological control agents against Verticillium dahliae.</title>
        <authorList>
            <person name="Gomez-Lama C."/>
            <person name="Legarda G."/>
            <person name="Ruano-Rosa D."/>
            <person name="Pizarro-Tobias P."/>
            <person name="Valverde-Corredor A."/>
            <person name="Niqui J.L."/>
            <person name="Trivino J.C."/>
            <person name="Roca A."/>
            <person name="Mercado-Blanco J."/>
        </authorList>
    </citation>
    <scope>NUCLEOTIDE SEQUENCE [LARGE SCALE GENOMIC DNA]</scope>
    <source>
        <strain evidence="8 9">PIC167</strain>
    </source>
</reference>
<dbReference type="AlphaFoldDB" id="A0A4U2PQ70"/>
<comment type="subcellular location">
    <subcellularLocation>
        <location evidence="1">Cell envelope</location>
    </subcellularLocation>
</comment>
<feature type="domain" description="Fe/B12 periplasmic-binding" evidence="7">
    <location>
        <begin position="75"/>
        <end position="330"/>
    </location>
</feature>
<accession>A0A4U2PQ70</accession>
<feature type="signal peptide" evidence="6">
    <location>
        <begin position="1"/>
        <end position="29"/>
    </location>
</feature>
<evidence type="ECO:0000256" key="2">
    <source>
        <dbReference type="ARBA" id="ARBA00008814"/>
    </source>
</evidence>
<dbReference type="Proteomes" id="UP000308114">
    <property type="component" value="Unassembled WGS sequence"/>
</dbReference>
<dbReference type="Pfam" id="PF01497">
    <property type="entry name" value="Peripla_BP_2"/>
    <property type="match status" value="1"/>
</dbReference>
<keyword evidence="4 6" id="KW-0732">Signal</keyword>
<dbReference type="GO" id="GO:1901678">
    <property type="term" value="P:iron coordination entity transport"/>
    <property type="evidence" value="ECO:0007669"/>
    <property type="project" value="UniProtKB-ARBA"/>
</dbReference>
<dbReference type="InterPro" id="IPR051313">
    <property type="entry name" value="Bact_iron-sidero_bind"/>
</dbReference>
<protein>
    <submittedName>
        <fullName evidence="8">Fe3+-hydroxamate ABC transporter substrate-binding protein</fullName>
    </submittedName>
</protein>
<dbReference type="InterPro" id="IPR002491">
    <property type="entry name" value="ABC_transptr_periplasmic_BD"/>
</dbReference>
<gene>
    <name evidence="8" type="ORF">C1I60_18735</name>
</gene>
<feature type="compositionally biased region" description="Polar residues" evidence="5">
    <location>
        <begin position="31"/>
        <end position="44"/>
    </location>
</feature>
<evidence type="ECO:0000259" key="7">
    <source>
        <dbReference type="PROSITE" id="PS50983"/>
    </source>
</evidence>
<dbReference type="PANTHER" id="PTHR30532">
    <property type="entry name" value="IRON III DICITRATE-BINDING PERIPLASMIC PROTEIN"/>
    <property type="match status" value="1"/>
</dbReference>
<evidence type="ECO:0000256" key="4">
    <source>
        <dbReference type="ARBA" id="ARBA00022729"/>
    </source>
</evidence>
<dbReference type="PROSITE" id="PS50983">
    <property type="entry name" value="FE_B12_PBP"/>
    <property type="match status" value="1"/>
</dbReference>
<organism evidence="8 9">
    <name type="scientific">Paenibacillus terrae</name>
    <dbReference type="NCBI Taxonomy" id="159743"/>
    <lineage>
        <taxon>Bacteria</taxon>
        <taxon>Bacillati</taxon>
        <taxon>Bacillota</taxon>
        <taxon>Bacilli</taxon>
        <taxon>Bacillales</taxon>
        <taxon>Paenibacillaceae</taxon>
        <taxon>Paenibacillus</taxon>
    </lineage>
</organism>
<evidence type="ECO:0000256" key="5">
    <source>
        <dbReference type="SAM" id="MobiDB-lite"/>
    </source>
</evidence>
<comment type="caution">
    <text evidence="8">The sequence shown here is derived from an EMBL/GenBank/DDBJ whole genome shotgun (WGS) entry which is preliminary data.</text>
</comment>
<evidence type="ECO:0000256" key="3">
    <source>
        <dbReference type="ARBA" id="ARBA00022448"/>
    </source>
</evidence>
<keyword evidence="3" id="KW-0813">Transport</keyword>
<dbReference type="SUPFAM" id="SSF53807">
    <property type="entry name" value="Helical backbone' metal receptor"/>
    <property type="match status" value="1"/>
</dbReference>
<name>A0A4U2PQ70_9BACL</name>
<dbReference type="EMBL" id="PNXQ01000016">
    <property type="protein sequence ID" value="TKH41423.1"/>
    <property type="molecule type" value="Genomic_DNA"/>
</dbReference>
<comment type="similarity">
    <text evidence="2">Belongs to the bacterial solute-binding protein 8 family.</text>
</comment>
<dbReference type="GO" id="GO:0030288">
    <property type="term" value="C:outer membrane-bounded periplasmic space"/>
    <property type="evidence" value="ECO:0007669"/>
    <property type="project" value="TreeGrafter"/>
</dbReference>
<dbReference type="PANTHER" id="PTHR30532:SF29">
    <property type="entry name" value="FE(3+) DICITRATE-BINDING PERIPLASMIC PROTEIN"/>
    <property type="match status" value="1"/>
</dbReference>
<sequence length="331" mass="37089">MNSKMNKRFYMFLCVFTVWILVLSGCGNAGGTSESSTKQSATDTTDTKKEASTDSGTRTVSTVMGDVEVPANPQRVVVNWYIGDVFTLGMTPVAVSGWSQKTMPFFDKLNGVPNIEKWESEEIMKYDPDLIITYDTKDYDKLSKIAPVLVMPDNKMTALERVKFLGQATGHEAEADKAIATFESKLNDAKEKLKSDIFKDKTFSIFEDWGSDSYGVYYETGSRGGTLLYNYIGLHKPEKLEKLVKDSGEGRGSLSYEVAAEYFGDYVLWFKQEGKESQFAKTKIWSSIPAVKNGNIIEIPADYAGLFYYSDVLSMTGQLDYITNRLLEKTK</sequence>
<feature type="chain" id="PRO_5038668190" evidence="6">
    <location>
        <begin position="30"/>
        <end position="331"/>
    </location>
</feature>
<feature type="region of interest" description="Disordered" evidence="5">
    <location>
        <begin position="31"/>
        <end position="59"/>
    </location>
</feature>
<evidence type="ECO:0000313" key="9">
    <source>
        <dbReference type="Proteomes" id="UP000308114"/>
    </source>
</evidence>
<evidence type="ECO:0000256" key="1">
    <source>
        <dbReference type="ARBA" id="ARBA00004196"/>
    </source>
</evidence>
<evidence type="ECO:0000256" key="6">
    <source>
        <dbReference type="SAM" id="SignalP"/>
    </source>
</evidence>
<proteinExistence type="inferred from homology"/>
<dbReference type="Gene3D" id="3.40.50.1980">
    <property type="entry name" value="Nitrogenase molybdenum iron protein domain"/>
    <property type="match status" value="2"/>
</dbReference>
<dbReference type="RefSeq" id="WP_137063101.1">
    <property type="nucleotide sequence ID" value="NZ_PNXQ01000016.1"/>
</dbReference>
<evidence type="ECO:0000313" key="8">
    <source>
        <dbReference type="EMBL" id="TKH41423.1"/>
    </source>
</evidence>